<accession>G4YV97</accession>
<dbReference type="KEGG" id="psoj:PHYSODRAFT_325970"/>
<name>G4YV97_PHYSP</name>
<feature type="compositionally biased region" description="Polar residues" evidence="1">
    <location>
        <begin position="400"/>
        <end position="411"/>
    </location>
</feature>
<feature type="region of interest" description="Disordered" evidence="1">
    <location>
        <begin position="582"/>
        <end position="646"/>
    </location>
</feature>
<keyword evidence="2" id="KW-0812">Transmembrane</keyword>
<dbReference type="RefSeq" id="XP_009520192.1">
    <property type="nucleotide sequence ID" value="XM_009521897.1"/>
</dbReference>
<evidence type="ECO:0000313" key="3">
    <source>
        <dbReference type="EMBL" id="EGZ24904.1"/>
    </source>
</evidence>
<gene>
    <name evidence="3" type="ORF">PHYSODRAFT_325970</name>
</gene>
<dbReference type="AlphaFoldDB" id="G4YV97"/>
<feature type="transmembrane region" description="Helical" evidence="2">
    <location>
        <begin position="133"/>
        <end position="151"/>
    </location>
</feature>
<reference evidence="3 4" key="1">
    <citation type="journal article" date="2006" name="Science">
        <title>Phytophthora genome sequences uncover evolutionary origins and mechanisms of pathogenesis.</title>
        <authorList>
            <person name="Tyler B.M."/>
            <person name="Tripathy S."/>
            <person name="Zhang X."/>
            <person name="Dehal P."/>
            <person name="Jiang R.H."/>
            <person name="Aerts A."/>
            <person name="Arredondo F.D."/>
            <person name="Baxter L."/>
            <person name="Bensasson D."/>
            <person name="Beynon J.L."/>
            <person name="Chapman J."/>
            <person name="Damasceno C.M."/>
            <person name="Dorrance A.E."/>
            <person name="Dou D."/>
            <person name="Dickerman A.W."/>
            <person name="Dubchak I.L."/>
            <person name="Garbelotto M."/>
            <person name="Gijzen M."/>
            <person name="Gordon S.G."/>
            <person name="Govers F."/>
            <person name="Grunwald N.J."/>
            <person name="Huang W."/>
            <person name="Ivors K.L."/>
            <person name="Jones R.W."/>
            <person name="Kamoun S."/>
            <person name="Krampis K."/>
            <person name="Lamour K.H."/>
            <person name="Lee M.K."/>
            <person name="McDonald W.H."/>
            <person name="Medina M."/>
            <person name="Meijer H.J."/>
            <person name="Nordberg E.K."/>
            <person name="Maclean D.J."/>
            <person name="Ospina-Giraldo M.D."/>
            <person name="Morris P.F."/>
            <person name="Phuntumart V."/>
            <person name="Putnam N.H."/>
            <person name="Rash S."/>
            <person name="Rose J.K."/>
            <person name="Sakihama Y."/>
            <person name="Salamov A.A."/>
            <person name="Savidor A."/>
            <person name="Scheuring C.F."/>
            <person name="Smith B.M."/>
            <person name="Sobral B.W."/>
            <person name="Terry A."/>
            <person name="Torto-Alalibo T.A."/>
            <person name="Win J."/>
            <person name="Xu Z."/>
            <person name="Zhang H."/>
            <person name="Grigoriev I.V."/>
            <person name="Rokhsar D.S."/>
            <person name="Boore J.L."/>
        </authorList>
    </citation>
    <scope>NUCLEOTIDE SEQUENCE [LARGE SCALE GENOMIC DNA]</scope>
    <source>
        <strain evidence="3 4">P6497</strain>
    </source>
</reference>
<keyword evidence="2" id="KW-1133">Transmembrane helix</keyword>
<proteinExistence type="predicted"/>
<keyword evidence="2" id="KW-0472">Membrane</keyword>
<keyword evidence="4" id="KW-1185">Reference proteome</keyword>
<evidence type="ECO:0000313" key="4">
    <source>
        <dbReference type="Proteomes" id="UP000002640"/>
    </source>
</evidence>
<evidence type="ECO:0008006" key="5">
    <source>
        <dbReference type="Google" id="ProtNLM"/>
    </source>
</evidence>
<sequence>MEIVVAAASPLGQYLAELDAEGGAGESMAQLLTATHPATTKRPTRLTASSSCGWRQLLGLLHRRVELLTVRRLIPQLSAFHPTLREELQRAPGVDAVVFAEQRGVDGCWWRQKIAIVELLRGVQGITEETRSLVAAAGGALVVLLAAVLVARRENAGALMGWSFAAVGLLVLGLELSVRGLLACYARRSRKLVESLNVFDGAVGRFNETYEDGLALMKRAELASRGYRLGAGLLPPIGRLEAANAEDSGDGGEENAELFVAKHQLRCLPLRRKLRAVSDELQAETTAFSQGGDRKDTYGTRSIEDQVGDSADAQAPSLLLTALAKQHNRGVLLLESAMRSELVRKLARACCSRTAGCNLFGTLRSHRAAVDELVGSLNTWTTDLNAWNTTSGPAKLVSSPPESNTLERPNVASSDAADVRLKGVAIKLQELRSMSETLTALTIAAQHEMVSGDSILERLVDSREAMRAMARHLQEAWDGYDSALSALRCEDDTDPGTSGDAAEEGEDPEAKPIDAVVASSSVPTPEDPNYTVIFTGTSTGDEGFDLQALLKQQEADASATASPTPHFVSELRDVLAHRQAHAQPGLTKQVDHDPPSVATTGSEAPAPPPSDAMFSLPRAPQRGRPRRQPPASLDPPMENERTAPAANAFNLELQALLQRAQPIQQQDILESLGDIDA</sequence>
<feature type="region of interest" description="Disordered" evidence="1">
    <location>
        <begin position="489"/>
        <end position="512"/>
    </location>
</feature>
<dbReference type="EMBL" id="JH159152">
    <property type="protein sequence ID" value="EGZ24904.1"/>
    <property type="molecule type" value="Genomic_DNA"/>
</dbReference>
<evidence type="ECO:0000256" key="2">
    <source>
        <dbReference type="SAM" id="Phobius"/>
    </source>
</evidence>
<organism evidence="3 4">
    <name type="scientific">Phytophthora sojae (strain P6497)</name>
    <name type="common">Soybean stem and root rot agent</name>
    <name type="synonym">Phytophthora megasperma f. sp. glycines</name>
    <dbReference type="NCBI Taxonomy" id="1094619"/>
    <lineage>
        <taxon>Eukaryota</taxon>
        <taxon>Sar</taxon>
        <taxon>Stramenopiles</taxon>
        <taxon>Oomycota</taxon>
        <taxon>Peronosporomycetes</taxon>
        <taxon>Peronosporales</taxon>
        <taxon>Peronosporaceae</taxon>
        <taxon>Phytophthora</taxon>
    </lineage>
</organism>
<dbReference type="InParanoid" id="G4YV97"/>
<dbReference type="OMA" id="ELCAFHP"/>
<feature type="region of interest" description="Disordered" evidence="1">
    <location>
        <begin position="391"/>
        <end position="411"/>
    </location>
</feature>
<protein>
    <recommendedName>
        <fullName evidence="5">Myosin-binding domain-containing protein</fullName>
    </recommendedName>
</protein>
<evidence type="ECO:0000256" key="1">
    <source>
        <dbReference type="SAM" id="MobiDB-lite"/>
    </source>
</evidence>
<dbReference type="Proteomes" id="UP000002640">
    <property type="component" value="Unassembled WGS sequence"/>
</dbReference>
<feature type="transmembrane region" description="Helical" evidence="2">
    <location>
        <begin position="157"/>
        <end position="182"/>
    </location>
</feature>
<dbReference type="GeneID" id="20645348"/>